<dbReference type="EC" id="2.1.3.15" evidence="10"/>
<keyword evidence="2 10" id="KW-0444">Lipid biosynthesis</keyword>
<feature type="coiled-coil region" evidence="11">
    <location>
        <begin position="4"/>
        <end position="49"/>
    </location>
</feature>
<evidence type="ECO:0000256" key="4">
    <source>
        <dbReference type="ARBA" id="ARBA00022741"/>
    </source>
</evidence>
<dbReference type="PANTHER" id="PTHR42853:SF3">
    <property type="entry name" value="ACETYL-COENZYME A CARBOXYLASE CARBOXYL TRANSFERASE SUBUNIT ALPHA, CHLOROPLASTIC"/>
    <property type="match status" value="1"/>
</dbReference>
<evidence type="ECO:0000256" key="8">
    <source>
        <dbReference type="ARBA" id="ARBA00023160"/>
    </source>
</evidence>
<keyword evidence="6 10" id="KW-0067">ATP-binding</keyword>
<dbReference type="SUPFAM" id="SSF52096">
    <property type="entry name" value="ClpP/crotonase"/>
    <property type="match status" value="1"/>
</dbReference>
<evidence type="ECO:0000259" key="12">
    <source>
        <dbReference type="PROSITE" id="PS50989"/>
    </source>
</evidence>
<evidence type="ECO:0000256" key="11">
    <source>
        <dbReference type="SAM" id="Coils"/>
    </source>
</evidence>
<keyword evidence="8 10" id="KW-0275">Fatty acid biosynthesis</keyword>
<dbReference type="PROSITE" id="PS50989">
    <property type="entry name" value="COA_CT_CTER"/>
    <property type="match status" value="1"/>
</dbReference>
<evidence type="ECO:0000256" key="6">
    <source>
        <dbReference type="ARBA" id="ARBA00022840"/>
    </source>
</evidence>
<dbReference type="InterPro" id="IPR011763">
    <property type="entry name" value="COA_CT_C"/>
</dbReference>
<organism evidence="13 14">
    <name type="scientific">Thermosyntropha lipolytica DSM 11003</name>
    <dbReference type="NCBI Taxonomy" id="1123382"/>
    <lineage>
        <taxon>Bacteria</taxon>
        <taxon>Bacillati</taxon>
        <taxon>Bacillota</taxon>
        <taxon>Clostridia</taxon>
        <taxon>Eubacteriales</taxon>
        <taxon>Syntrophomonadaceae</taxon>
        <taxon>Thermosyntropha</taxon>
    </lineage>
</organism>
<dbReference type="AlphaFoldDB" id="A0A1M5JCT7"/>
<dbReference type="NCBIfam" id="NF041504">
    <property type="entry name" value="AccA_sub"/>
    <property type="match status" value="1"/>
</dbReference>
<gene>
    <name evidence="10" type="primary">accA</name>
    <name evidence="13" type="ORF">SAMN02745221_00066</name>
</gene>
<dbReference type="GO" id="GO:0005524">
    <property type="term" value="F:ATP binding"/>
    <property type="evidence" value="ECO:0007669"/>
    <property type="project" value="UniProtKB-KW"/>
</dbReference>
<keyword evidence="5 10" id="KW-0276">Fatty acid metabolism</keyword>
<feature type="domain" description="CoA carboxyltransferase C-terminal" evidence="12">
    <location>
        <begin position="42"/>
        <end position="292"/>
    </location>
</feature>
<dbReference type="Proteomes" id="UP000242329">
    <property type="component" value="Unassembled WGS sequence"/>
</dbReference>
<evidence type="ECO:0000256" key="1">
    <source>
        <dbReference type="ARBA" id="ARBA00004956"/>
    </source>
</evidence>
<comment type="pathway">
    <text evidence="1 10">Lipid metabolism; malonyl-CoA biosynthesis; malonyl-CoA from acetyl-CoA: step 1/1.</text>
</comment>
<comment type="subcellular location">
    <subcellularLocation>
        <location evidence="10">Cytoplasm</location>
    </subcellularLocation>
</comment>
<keyword evidence="4 10" id="KW-0547">Nucleotide-binding</keyword>
<keyword evidence="7 10" id="KW-0443">Lipid metabolism</keyword>
<dbReference type="Gene3D" id="3.90.226.10">
    <property type="entry name" value="2-enoyl-CoA Hydratase, Chain A, domain 1"/>
    <property type="match status" value="1"/>
</dbReference>
<dbReference type="RefSeq" id="WP_073088812.1">
    <property type="nucleotide sequence ID" value="NZ_FQWY01000002.1"/>
</dbReference>
<evidence type="ECO:0000256" key="7">
    <source>
        <dbReference type="ARBA" id="ARBA00023098"/>
    </source>
</evidence>
<evidence type="ECO:0000256" key="5">
    <source>
        <dbReference type="ARBA" id="ARBA00022832"/>
    </source>
</evidence>
<dbReference type="InterPro" id="IPR001095">
    <property type="entry name" value="Acetyl_CoA_COase_a_su"/>
</dbReference>
<dbReference type="PRINTS" id="PR01069">
    <property type="entry name" value="ACCCTRFRASEA"/>
</dbReference>
<dbReference type="OrthoDB" id="9808023at2"/>
<dbReference type="PANTHER" id="PTHR42853">
    <property type="entry name" value="ACETYL-COENZYME A CARBOXYLASE CARBOXYL TRANSFERASE SUBUNIT ALPHA"/>
    <property type="match status" value="1"/>
</dbReference>
<keyword evidence="10" id="KW-0963">Cytoplasm</keyword>
<dbReference type="NCBIfam" id="TIGR00513">
    <property type="entry name" value="accA"/>
    <property type="match status" value="1"/>
</dbReference>
<name>A0A1M5JCT7_9FIRM</name>
<evidence type="ECO:0000256" key="3">
    <source>
        <dbReference type="ARBA" id="ARBA00022679"/>
    </source>
</evidence>
<dbReference type="STRING" id="1123382.SAMN02745221_00066"/>
<dbReference type="GO" id="GO:0009317">
    <property type="term" value="C:acetyl-CoA carboxylase complex"/>
    <property type="evidence" value="ECO:0007669"/>
    <property type="project" value="InterPro"/>
</dbReference>
<protein>
    <recommendedName>
        <fullName evidence="10">Acetyl-coenzyme A carboxylase carboxyl transferase subunit alpha</fullName>
        <shortName evidence="10">ACCase subunit alpha</shortName>
        <shortName evidence="10">Acetyl-CoA carboxylase carboxyltransferase subunit alpha</shortName>
        <ecNumber evidence="10">2.1.3.15</ecNumber>
    </recommendedName>
</protein>
<comment type="function">
    <text evidence="10">Component of the acetyl coenzyme A carboxylase (ACC) complex. First, biotin carboxylase catalyzes the carboxylation of biotin on its carrier protein (BCCP) and then the CO(2) group is transferred by the carboxyltransferase to acetyl-CoA to form malonyl-CoA.</text>
</comment>
<sequence length="317" mass="35443">MSKKFQFEEQHENLLNKLNELKNISASTGFNLDKEIKLLEAKIERLKEERYSNLSPWEKVVLSRQVDRPSCRQYIEEIFTDFVELHGDRTFGDDKAIIGGIAFFEGIPVTVVGHQKGKNTKENIERNFGMPHPEGFRKAKRLFLQAEKFRRPVITFIDTPGAYPGVGAEERGQAWAIAENLMLLSGLKVPIISIVIGEGGSGGALALAVGDKLFMLSNSVFSVASPEASASILWKSLDEVEKMAGALKLTADDLKAFGIIDDIIPEPVGGANQDLEETADIMKKCIREALEELLSLTSEELVKRRYERLRKMTVLKF</sequence>
<dbReference type="GO" id="GO:0016743">
    <property type="term" value="F:carboxyl- or carbamoyltransferase activity"/>
    <property type="evidence" value="ECO:0007669"/>
    <property type="project" value="UniProtKB-UniRule"/>
</dbReference>
<dbReference type="GO" id="GO:0006633">
    <property type="term" value="P:fatty acid biosynthetic process"/>
    <property type="evidence" value="ECO:0007669"/>
    <property type="project" value="UniProtKB-KW"/>
</dbReference>
<dbReference type="HAMAP" id="MF_00823">
    <property type="entry name" value="AcetylCoA_CT_alpha"/>
    <property type="match status" value="1"/>
</dbReference>
<dbReference type="UniPathway" id="UPA00655">
    <property type="reaction ID" value="UER00711"/>
</dbReference>
<dbReference type="InterPro" id="IPR029045">
    <property type="entry name" value="ClpP/crotonase-like_dom_sf"/>
</dbReference>
<dbReference type="Pfam" id="PF03255">
    <property type="entry name" value="ACCA"/>
    <property type="match status" value="1"/>
</dbReference>
<keyword evidence="14" id="KW-1185">Reference proteome</keyword>
<keyword evidence="3 10" id="KW-0808">Transferase</keyword>
<dbReference type="GO" id="GO:0003989">
    <property type="term" value="F:acetyl-CoA carboxylase activity"/>
    <property type="evidence" value="ECO:0007669"/>
    <property type="project" value="InterPro"/>
</dbReference>
<dbReference type="EMBL" id="FQWY01000002">
    <property type="protein sequence ID" value="SHG38394.1"/>
    <property type="molecule type" value="Genomic_DNA"/>
</dbReference>
<dbReference type="GO" id="GO:2001295">
    <property type="term" value="P:malonyl-CoA biosynthetic process"/>
    <property type="evidence" value="ECO:0007669"/>
    <property type="project" value="UniProtKB-UniRule"/>
</dbReference>
<evidence type="ECO:0000256" key="9">
    <source>
        <dbReference type="ARBA" id="ARBA00049152"/>
    </source>
</evidence>
<accession>A0A1M5JCT7</accession>
<evidence type="ECO:0000313" key="13">
    <source>
        <dbReference type="EMBL" id="SHG38394.1"/>
    </source>
</evidence>
<keyword evidence="11" id="KW-0175">Coiled coil</keyword>
<dbReference type="NCBIfam" id="NF004344">
    <property type="entry name" value="PRK05724.1"/>
    <property type="match status" value="1"/>
</dbReference>
<evidence type="ECO:0000256" key="10">
    <source>
        <dbReference type="HAMAP-Rule" id="MF_00823"/>
    </source>
</evidence>
<reference evidence="14" key="1">
    <citation type="submission" date="2016-11" db="EMBL/GenBank/DDBJ databases">
        <authorList>
            <person name="Varghese N."/>
            <person name="Submissions S."/>
        </authorList>
    </citation>
    <scope>NUCLEOTIDE SEQUENCE [LARGE SCALE GENOMIC DNA]</scope>
    <source>
        <strain evidence="14">DSM 11003</strain>
    </source>
</reference>
<proteinExistence type="inferred from homology"/>
<comment type="similarity">
    <text evidence="10">Belongs to the AccA family.</text>
</comment>
<evidence type="ECO:0000313" key="14">
    <source>
        <dbReference type="Proteomes" id="UP000242329"/>
    </source>
</evidence>
<evidence type="ECO:0000256" key="2">
    <source>
        <dbReference type="ARBA" id="ARBA00022516"/>
    </source>
</evidence>
<comment type="subunit">
    <text evidence="10">Acetyl-CoA carboxylase is a heterohexamer composed of biotin carboxyl carrier protein (AccB), biotin carboxylase (AccC) and two subunits each of ACCase subunit alpha (AccA) and ACCase subunit beta (AccD).</text>
</comment>
<comment type="catalytic activity">
    <reaction evidence="9 10">
        <text>N(6)-carboxybiotinyl-L-lysyl-[protein] + acetyl-CoA = N(6)-biotinyl-L-lysyl-[protein] + malonyl-CoA</text>
        <dbReference type="Rhea" id="RHEA:54728"/>
        <dbReference type="Rhea" id="RHEA-COMP:10505"/>
        <dbReference type="Rhea" id="RHEA-COMP:10506"/>
        <dbReference type="ChEBI" id="CHEBI:57288"/>
        <dbReference type="ChEBI" id="CHEBI:57384"/>
        <dbReference type="ChEBI" id="CHEBI:83144"/>
        <dbReference type="ChEBI" id="CHEBI:83145"/>
        <dbReference type="EC" id="2.1.3.15"/>
    </reaction>
</comment>